<feature type="chain" id="PRO_5008536503" evidence="1">
    <location>
        <begin position="24"/>
        <end position="115"/>
    </location>
</feature>
<dbReference type="GO" id="GO:0015627">
    <property type="term" value="C:type II protein secretion system complex"/>
    <property type="evidence" value="ECO:0007669"/>
    <property type="project" value="TreeGrafter"/>
</dbReference>
<protein>
    <submittedName>
        <fullName evidence="2">ComE operon protein 1</fullName>
    </submittedName>
</protein>
<dbReference type="GO" id="GO:0015628">
    <property type="term" value="P:protein secretion by the type II secretion system"/>
    <property type="evidence" value="ECO:0007669"/>
    <property type="project" value="TreeGrafter"/>
</dbReference>
<dbReference type="AlphaFoldDB" id="A0A1B2F1G6"/>
<evidence type="ECO:0000256" key="1">
    <source>
        <dbReference type="SAM" id="SignalP"/>
    </source>
</evidence>
<proteinExistence type="predicted"/>
<dbReference type="Gene3D" id="1.10.150.280">
    <property type="entry name" value="AF1531-like domain"/>
    <property type="match status" value="1"/>
</dbReference>
<dbReference type="NCBIfam" id="TIGR00426">
    <property type="entry name" value="competence protein ComEA helix-hairpin-helix repeat region"/>
    <property type="match status" value="1"/>
</dbReference>
<dbReference type="EMBL" id="CP016634">
    <property type="protein sequence ID" value="ANY86044.1"/>
    <property type="molecule type" value="Genomic_DNA"/>
</dbReference>
<dbReference type="InterPro" id="IPR004509">
    <property type="entry name" value="Competence_ComEA_HhH"/>
</dbReference>
<dbReference type="InterPro" id="IPR051675">
    <property type="entry name" value="Endo/Exo/Phosphatase_dom_1"/>
</dbReference>
<evidence type="ECO:0000313" key="2">
    <source>
        <dbReference type="EMBL" id="ANY86044.1"/>
    </source>
</evidence>
<keyword evidence="1" id="KW-0732">Signal</keyword>
<sequence>MRNTILSYLLLPLFTGLSFSLSAAPNPSIPPATEQAATKVTTSVTASQPAKLDLNTADALTLQKELNGIGRAKAEAIVAYREANGPFASVDELLEIKGIGNALLERNRDKLVVTE</sequence>
<gene>
    <name evidence="2" type="primary">comEA</name>
    <name evidence="2" type="ORF">IEC33019_0440</name>
</gene>
<dbReference type="RefSeq" id="WP_099592994.1">
    <property type="nucleotide sequence ID" value="NZ_CP016634.1"/>
</dbReference>
<reference evidence="2" key="1">
    <citation type="submission" date="2016-07" db="EMBL/GenBank/DDBJ databases">
        <title>New class B carbapenemase carried by novel plasmid in Pseudomonas putida enviromental strain in eastern Amazonia.</title>
        <authorList>
            <person name="Souza C.O."/>
            <person name="Lima K.V."/>
            <person name="Brasiliense D.M."/>
            <person name="Perez-Chaparro P.J."/>
            <person name="Mamizuka E.M."/>
            <person name="Lima M.O."/>
            <person name="Lima L.N."/>
            <person name="McCulloch J.A."/>
        </authorList>
    </citation>
    <scope>NUCLEOTIDE SEQUENCE [LARGE SCALE GENOMIC DNA]</scope>
    <source>
        <strain evidence="2">IEC33019</strain>
    </source>
</reference>
<dbReference type="InterPro" id="IPR010994">
    <property type="entry name" value="RuvA_2-like"/>
</dbReference>
<organism evidence="2">
    <name type="scientific">Pseudomonas putida</name>
    <name type="common">Arthrobacter siderocapsulatus</name>
    <dbReference type="NCBI Taxonomy" id="303"/>
    <lineage>
        <taxon>Bacteria</taxon>
        <taxon>Pseudomonadati</taxon>
        <taxon>Pseudomonadota</taxon>
        <taxon>Gammaproteobacteria</taxon>
        <taxon>Pseudomonadales</taxon>
        <taxon>Pseudomonadaceae</taxon>
        <taxon>Pseudomonas</taxon>
    </lineage>
</organism>
<name>A0A1B2F1G6_PSEPU</name>
<dbReference type="Pfam" id="PF12836">
    <property type="entry name" value="HHH_3"/>
    <property type="match status" value="1"/>
</dbReference>
<dbReference type="PANTHER" id="PTHR21180:SF32">
    <property type="entry name" value="ENDONUCLEASE_EXONUCLEASE_PHOSPHATASE FAMILY DOMAIN-CONTAINING PROTEIN 1"/>
    <property type="match status" value="1"/>
</dbReference>
<dbReference type="PANTHER" id="PTHR21180">
    <property type="entry name" value="ENDONUCLEASE/EXONUCLEASE/PHOSPHATASE FAMILY DOMAIN-CONTAINING PROTEIN 1"/>
    <property type="match status" value="1"/>
</dbReference>
<dbReference type="SUPFAM" id="SSF47781">
    <property type="entry name" value="RuvA domain 2-like"/>
    <property type="match status" value="1"/>
</dbReference>
<feature type="signal peptide" evidence="1">
    <location>
        <begin position="1"/>
        <end position="23"/>
    </location>
</feature>
<accession>A0A1B2F1G6</accession>